<dbReference type="EMBL" id="CP095873">
    <property type="protein sequence ID" value="UPL20196.1"/>
    <property type="molecule type" value="Genomic_DNA"/>
</dbReference>
<organism evidence="2 3">
    <name type="scientific">Alcaligenes faecalis</name>
    <dbReference type="NCBI Taxonomy" id="511"/>
    <lineage>
        <taxon>Bacteria</taxon>
        <taxon>Pseudomonadati</taxon>
        <taxon>Pseudomonadota</taxon>
        <taxon>Betaproteobacteria</taxon>
        <taxon>Burkholderiales</taxon>
        <taxon>Alcaligenaceae</taxon>
        <taxon>Alcaligenes</taxon>
    </lineage>
</organism>
<evidence type="ECO:0000256" key="1">
    <source>
        <dbReference type="SAM" id="MobiDB-lite"/>
    </source>
</evidence>
<evidence type="ECO:0000313" key="3">
    <source>
        <dbReference type="Proteomes" id="UP000830925"/>
    </source>
</evidence>
<feature type="compositionally biased region" description="Low complexity" evidence="1">
    <location>
        <begin position="63"/>
        <end position="78"/>
    </location>
</feature>
<sequence length="194" mass="19914">MDPFTAAIIGSTALQAGGAIMQGNQQAAAYGQQANAAERNAKMSDIQARQAYDAGLQNELAQRRSASQQQADVRASVAESGFESGSGTAMAIQEQSARDLEMDALQTRYQALLQGQGFEQQAVMDRYAAKTLRQSGKNARRAGYLSAATSVLAGAAGYGLATKAGAASAATRGGGLSSGGGVGLRVGNVNQYWG</sequence>
<gene>
    <name evidence="2" type="ORF">MXF72_12250</name>
</gene>
<dbReference type="AlphaFoldDB" id="A0AAE9KNR2"/>
<proteinExistence type="predicted"/>
<accession>A0AAE9KNR2</accession>
<protein>
    <submittedName>
        <fullName evidence="2">Uncharacterized protein</fullName>
    </submittedName>
</protein>
<reference evidence="2" key="1">
    <citation type="submission" date="2022-04" db="EMBL/GenBank/DDBJ databases">
        <title>Genomic mining of Alcaligenes faecalis D334 producing ectoin and derivatives.</title>
        <authorList>
            <person name="Doan V.T."/>
            <person name="Quach N.T."/>
            <person name="Vu T.-H.-N."/>
            <person name="Phi Q.-T."/>
        </authorList>
    </citation>
    <scope>NUCLEOTIDE SEQUENCE</scope>
    <source>
        <strain evidence="2">D334</strain>
    </source>
</reference>
<dbReference type="Proteomes" id="UP000830925">
    <property type="component" value="Chromosome"/>
</dbReference>
<feature type="region of interest" description="Disordered" evidence="1">
    <location>
        <begin position="62"/>
        <end position="90"/>
    </location>
</feature>
<dbReference type="RefSeq" id="WP_247965707.1">
    <property type="nucleotide sequence ID" value="NZ_CP095873.1"/>
</dbReference>
<name>A0AAE9KNR2_ALCFA</name>
<evidence type="ECO:0000313" key="2">
    <source>
        <dbReference type="EMBL" id="UPL20196.1"/>
    </source>
</evidence>